<sequence length="130" mass="15463">MLNYHAKTTLLRLCRFVSAQCVKLWIRFFNGVIAQDIVSIYIELKNQYQLLEDQLISKETEARKDIQNLITIKRIRGRLIRHMRRDVKIIGEIQFINISIEMISITEAIIKRDSQNEEINRDFKSRAIKD</sequence>
<gene>
    <name evidence="1" type="ORF">GSPATT00022871001</name>
</gene>
<dbReference type="InParanoid" id="A0E331"/>
<proteinExistence type="predicted"/>
<dbReference type="AlphaFoldDB" id="A0E331"/>
<dbReference type="RefSeq" id="XP_001457095.1">
    <property type="nucleotide sequence ID" value="XM_001457058.1"/>
</dbReference>
<evidence type="ECO:0000313" key="2">
    <source>
        <dbReference type="Proteomes" id="UP000000600"/>
    </source>
</evidence>
<dbReference type="Proteomes" id="UP000000600">
    <property type="component" value="Unassembled WGS sequence"/>
</dbReference>
<dbReference type="HOGENOM" id="CLU_1942181_0_0_1"/>
<dbReference type="GeneID" id="5042880"/>
<accession>A0E331</accession>
<keyword evidence="2" id="KW-1185">Reference proteome</keyword>
<name>A0E331_PARTE</name>
<organism evidence="1 2">
    <name type="scientific">Paramecium tetraurelia</name>
    <dbReference type="NCBI Taxonomy" id="5888"/>
    <lineage>
        <taxon>Eukaryota</taxon>
        <taxon>Sar</taxon>
        <taxon>Alveolata</taxon>
        <taxon>Ciliophora</taxon>
        <taxon>Intramacronucleata</taxon>
        <taxon>Oligohymenophorea</taxon>
        <taxon>Peniculida</taxon>
        <taxon>Parameciidae</taxon>
        <taxon>Paramecium</taxon>
    </lineage>
</organism>
<evidence type="ECO:0000313" key="1">
    <source>
        <dbReference type="EMBL" id="CAK89698.1"/>
    </source>
</evidence>
<dbReference type="EMBL" id="CT868656">
    <property type="protein sequence ID" value="CAK89698.1"/>
    <property type="molecule type" value="Genomic_DNA"/>
</dbReference>
<reference evidence="1 2" key="1">
    <citation type="journal article" date="2006" name="Nature">
        <title>Global trends of whole-genome duplications revealed by the ciliate Paramecium tetraurelia.</title>
        <authorList>
            <consortium name="Genoscope"/>
            <person name="Aury J.-M."/>
            <person name="Jaillon O."/>
            <person name="Duret L."/>
            <person name="Noel B."/>
            <person name="Jubin C."/>
            <person name="Porcel B.M."/>
            <person name="Segurens B."/>
            <person name="Daubin V."/>
            <person name="Anthouard V."/>
            <person name="Aiach N."/>
            <person name="Arnaiz O."/>
            <person name="Billaut A."/>
            <person name="Beisson J."/>
            <person name="Blanc I."/>
            <person name="Bouhouche K."/>
            <person name="Camara F."/>
            <person name="Duharcourt S."/>
            <person name="Guigo R."/>
            <person name="Gogendeau D."/>
            <person name="Katinka M."/>
            <person name="Keller A.-M."/>
            <person name="Kissmehl R."/>
            <person name="Klotz C."/>
            <person name="Koll F."/>
            <person name="Le Moue A."/>
            <person name="Lepere C."/>
            <person name="Malinsky S."/>
            <person name="Nowacki M."/>
            <person name="Nowak J.K."/>
            <person name="Plattner H."/>
            <person name="Poulain J."/>
            <person name="Ruiz F."/>
            <person name="Serrano V."/>
            <person name="Zagulski M."/>
            <person name="Dessen P."/>
            <person name="Betermier M."/>
            <person name="Weissenbach J."/>
            <person name="Scarpelli C."/>
            <person name="Schachter V."/>
            <person name="Sperling L."/>
            <person name="Meyer E."/>
            <person name="Cohen J."/>
            <person name="Wincker P."/>
        </authorList>
    </citation>
    <scope>NUCLEOTIDE SEQUENCE [LARGE SCALE GENOMIC DNA]</scope>
    <source>
        <strain evidence="1 2">Stock d4-2</strain>
    </source>
</reference>
<protein>
    <submittedName>
        <fullName evidence="1">Uncharacterized protein</fullName>
    </submittedName>
</protein>
<dbReference type="KEGG" id="ptm:GSPATT00022871001"/>